<dbReference type="RefSeq" id="WP_135594353.1">
    <property type="nucleotide sequence ID" value="NZ_RQEZ01000116.1"/>
</dbReference>
<proteinExistence type="predicted"/>
<name>A0A5F1Y9C3_9LEPT</name>
<evidence type="ECO:0000313" key="2">
    <source>
        <dbReference type="EMBL" id="TGK32710.1"/>
    </source>
</evidence>
<feature type="chain" id="PRO_5043206715" evidence="1">
    <location>
        <begin position="23"/>
        <end position="132"/>
    </location>
</feature>
<reference evidence="2" key="1">
    <citation type="journal article" date="2019" name="PLoS Negl. Trop. Dis.">
        <title>Revisiting the worldwide diversity of Leptospira species in the environment.</title>
        <authorList>
            <person name="Vincent A.T."/>
            <person name="Schiettekatte O."/>
            <person name="Bourhy P."/>
            <person name="Veyrier F.J."/>
            <person name="Picardeau M."/>
        </authorList>
    </citation>
    <scope>NUCLEOTIDE SEQUENCE [LARGE SCALE GENOMIC DNA]</scope>
    <source>
        <strain evidence="2">201800299</strain>
    </source>
</reference>
<evidence type="ECO:0000256" key="1">
    <source>
        <dbReference type="SAM" id="SignalP"/>
    </source>
</evidence>
<dbReference type="EMBL" id="RQFA01000048">
    <property type="protein sequence ID" value="TGK32710.1"/>
    <property type="molecule type" value="Genomic_DNA"/>
</dbReference>
<feature type="signal peptide" evidence="1">
    <location>
        <begin position="1"/>
        <end position="22"/>
    </location>
</feature>
<protein>
    <submittedName>
        <fullName evidence="2">Uncharacterized protein</fullName>
    </submittedName>
</protein>
<dbReference type="Pfam" id="PF17263">
    <property type="entry name" value="DUF5329"/>
    <property type="match status" value="1"/>
</dbReference>
<accession>A0A5F1Y9C3</accession>
<dbReference type="InterPro" id="IPR035242">
    <property type="entry name" value="DUF5329"/>
</dbReference>
<keyword evidence="3" id="KW-1185">Reference proteome</keyword>
<comment type="caution">
    <text evidence="2">The sequence shown here is derived from an EMBL/GenBank/DDBJ whole genome shotgun (WGS) entry which is preliminary data.</text>
</comment>
<evidence type="ECO:0000313" key="3">
    <source>
        <dbReference type="Proteomes" id="UP000298277"/>
    </source>
</evidence>
<dbReference type="Proteomes" id="UP000298277">
    <property type="component" value="Unassembled WGS sequence"/>
</dbReference>
<keyword evidence="1" id="KW-0732">Signal</keyword>
<organism evidence="2 3">
    <name type="scientific">Leptospira gomenensis</name>
    <dbReference type="NCBI Taxonomy" id="2484974"/>
    <lineage>
        <taxon>Bacteria</taxon>
        <taxon>Pseudomonadati</taxon>
        <taxon>Spirochaetota</taxon>
        <taxon>Spirochaetia</taxon>
        <taxon>Leptospirales</taxon>
        <taxon>Leptospiraceae</taxon>
        <taxon>Leptospira</taxon>
    </lineage>
</organism>
<dbReference type="OrthoDB" id="344871at2"/>
<dbReference type="NCBIfam" id="NF007647">
    <property type="entry name" value="PRK10318.1-4"/>
    <property type="match status" value="1"/>
</dbReference>
<gene>
    <name evidence="2" type="ORF">EHQ17_12120</name>
</gene>
<sequence length="132" mass="15201">MMKKIFSVVTFLFYSVLFSVFSEDGSVFQNDLNSLMNSLEVCQCKFIRNGSEHDPKEAREHMERKLKAAEGRIGNISDFIEHIASKSSISGKPYLVRLKDGKTVEAKLWLTEKWKEISEAKNPSKKPEKRKK</sequence>
<dbReference type="AlphaFoldDB" id="A0A5F1Y9C3"/>